<dbReference type="Pfam" id="PF02472">
    <property type="entry name" value="ExbD"/>
    <property type="match status" value="1"/>
</dbReference>
<dbReference type="EMBL" id="JBIGIC010000016">
    <property type="protein sequence ID" value="MFG6489888.1"/>
    <property type="molecule type" value="Genomic_DNA"/>
</dbReference>
<evidence type="ECO:0000256" key="1">
    <source>
        <dbReference type="ARBA" id="ARBA00004162"/>
    </source>
</evidence>
<keyword evidence="7" id="KW-0813">Transport</keyword>
<sequence length="153" mass="15552">MDISDSEFWSAGPPSLLSAAMAPLAGVLLSLLALWTAAMPAPTHVVALYAAAPCRGPAAPSAAVRTVVVDADNRLFWDGRALADVVALDAQMRAVGALPGDEQAEVHIQPHGPVAYGAVIAVLASAQRNGVRAMAVMGEGGFVSDGRGAPIDE</sequence>
<dbReference type="InterPro" id="IPR003400">
    <property type="entry name" value="ExbD"/>
</dbReference>
<evidence type="ECO:0000256" key="5">
    <source>
        <dbReference type="ARBA" id="ARBA00022989"/>
    </source>
</evidence>
<name>A0ABW7HJN8_9BURK</name>
<comment type="caution">
    <text evidence="9">The sequence shown here is derived from an EMBL/GenBank/DDBJ whole genome shotgun (WGS) entry which is preliminary data.</text>
</comment>
<reference evidence="9 10" key="1">
    <citation type="submission" date="2024-08" db="EMBL/GenBank/DDBJ databases">
        <authorList>
            <person name="Lu H."/>
        </authorList>
    </citation>
    <scope>NUCLEOTIDE SEQUENCE [LARGE SCALE GENOMIC DNA]</scope>
    <source>
        <strain evidence="9 10">BYS78W</strain>
    </source>
</reference>
<dbReference type="RefSeq" id="WP_394416438.1">
    <property type="nucleotide sequence ID" value="NZ_JBIGIC010000016.1"/>
</dbReference>
<dbReference type="Proteomes" id="UP001606134">
    <property type="component" value="Unassembled WGS sequence"/>
</dbReference>
<proteinExistence type="inferred from homology"/>
<keyword evidence="10" id="KW-1185">Reference proteome</keyword>
<evidence type="ECO:0000256" key="7">
    <source>
        <dbReference type="RuleBase" id="RU003879"/>
    </source>
</evidence>
<evidence type="ECO:0000256" key="4">
    <source>
        <dbReference type="ARBA" id="ARBA00022692"/>
    </source>
</evidence>
<accession>A0ABW7HJN8</accession>
<organism evidence="9 10">
    <name type="scientific">Pelomonas candidula</name>
    <dbReference type="NCBI Taxonomy" id="3299025"/>
    <lineage>
        <taxon>Bacteria</taxon>
        <taxon>Pseudomonadati</taxon>
        <taxon>Pseudomonadota</taxon>
        <taxon>Betaproteobacteria</taxon>
        <taxon>Burkholderiales</taxon>
        <taxon>Sphaerotilaceae</taxon>
        <taxon>Roseateles</taxon>
    </lineage>
</organism>
<evidence type="ECO:0000256" key="3">
    <source>
        <dbReference type="ARBA" id="ARBA00022475"/>
    </source>
</evidence>
<keyword evidence="5 8" id="KW-1133">Transmembrane helix</keyword>
<keyword evidence="6 8" id="KW-0472">Membrane</keyword>
<comment type="similarity">
    <text evidence="2 7">Belongs to the ExbD/TolR family.</text>
</comment>
<dbReference type="Gene3D" id="3.30.420.270">
    <property type="match status" value="1"/>
</dbReference>
<evidence type="ECO:0000256" key="8">
    <source>
        <dbReference type="SAM" id="Phobius"/>
    </source>
</evidence>
<feature type="transmembrane region" description="Helical" evidence="8">
    <location>
        <begin position="16"/>
        <end position="35"/>
    </location>
</feature>
<comment type="subcellular location">
    <subcellularLocation>
        <location evidence="1">Cell membrane</location>
        <topology evidence="1">Single-pass membrane protein</topology>
    </subcellularLocation>
    <subcellularLocation>
        <location evidence="7">Cell membrane</location>
        <topology evidence="7">Single-pass type II membrane protein</topology>
    </subcellularLocation>
</comment>
<evidence type="ECO:0000313" key="9">
    <source>
        <dbReference type="EMBL" id="MFG6489888.1"/>
    </source>
</evidence>
<evidence type="ECO:0000256" key="2">
    <source>
        <dbReference type="ARBA" id="ARBA00005811"/>
    </source>
</evidence>
<keyword evidence="3" id="KW-1003">Cell membrane</keyword>
<gene>
    <name evidence="9" type="ORF">ACG04R_24645</name>
</gene>
<evidence type="ECO:0000313" key="10">
    <source>
        <dbReference type="Proteomes" id="UP001606134"/>
    </source>
</evidence>
<keyword evidence="4 7" id="KW-0812">Transmembrane</keyword>
<keyword evidence="7" id="KW-0653">Protein transport</keyword>
<protein>
    <submittedName>
        <fullName evidence="9">ExbD/TolR family protein</fullName>
    </submittedName>
</protein>
<evidence type="ECO:0000256" key="6">
    <source>
        <dbReference type="ARBA" id="ARBA00023136"/>
    </source>
</evidence>